<name>A0A645AM71_9ZZZZ</name>
<comment type="caution">
    <text evidence="1">The sequence shown here is derived from an EMBL/GenBank/DDBJ whole genome shotgun (WGS) entry which is preliminary data.</text>
</comment>
<organism evidence="1">
    <name type="scientific">bioreactor metagenome</name>
    <dbReference type="NCBI Taxonomy" id="1076179"/>
    <lineage>
        <taxon>unclassified sequences</taxon>
        <taxon>metagenomes</taxon>
        <taxon>ecological metagenomes</taxon>
    </lineage>
</organism>
<dbReference type="AlphaFoldDB" id="A0A645AM71"/>
<evidence type="ECO:0000313" key="1">
    <source>
        <dbReference type="EMBL" id="MPM54210.1"/>
    </source>
</evidence>
<gene>
    <name evidence="1" type="ORF">SDC9_100984</name>
</gene>
<dbReference type="EMBL" id="VSSQ01014700">
    <property type="protein sequence ID" value="MPM54210.1"/>
    <property type="molecule type" value="Genomic_DNA"/>
</dbReference>
<reference evidence="1" key="1">
    <citation type="submission" date="2019-08" db="EMBL/GenBank/DDBJ databases">
        <authorList>
            <person name="Kucharzyk K."/>
            <person name="Murdoch R.W."/>
            <person name="Higgins S."/>
            <person name="Loffler F."/>
        </authorList>
    </citation>
    <scope>NUCLEOTIDE SEQUENCE</scope>
</reference>
<sequence length="86" mass="9122">MTTASDAGCSCRDLARVGLDRCNKVLDRIVRGVFRNDDCIGSKCGNPDIPFTIGLLGIAIDGHGGECKHAIGEHGVSINFSILHIQ</sequence>
<accession>A0A645AM71</accession>
<proteinExistence type="predicted"/>
<protein>
    <submittedName>
        <fullName evidence="1">Uncharacterized protein</fullName>
    </submittedName>
</protein>